<proteinExistence type="inferred from homology"/>
<evidence type="ECO:0000256" key="2">
    <source>
        <dbReference type="HAMAP-Rule" id="MF_01477"/>
    </source>
</evidence>
<dbReference type="HAMAP" id="MF_01477">
    <property type="entry name" value="Iojap_RsfS"/>
    <property type="match status" value="1"/>
</dbReference>
<dbReference type="InterPro" id="IPR004394">
    <property type="entry name" value="Iojap/RsfS/C7orf30"/>
</dbReference>
<dbReference type="OrthoDB" id="9793681at2"/>
<dbReference type="GO" id="GO:0043023">
    <property type="term" value="F:ribosomal large subunit binding"/>
    <property type="evidence" value="ECO:0007669"/>
    <property type="project" value="TreeGrafter"/>
</dbReference>
<dbReference type="InterPro" id="IPR043519">
    <property type="entry name" value="NT_sf"/>
</dbReference>
<sequence length="138" mass="14758">MTSTGRTPRERHPRAVELAQAAAAAAHDKLASDVVGLDVSGQLALTDVFVIASAPNERQVGAIVEAVEERLLQLGTKALRREGQREGRWVLLDFSDIVVHVMHSEDREFYALERLWKDCPPVVLPDGGAPGAGAPGAG</sequence>
<accession>A0A5J6V8V6</accession>
<dbReference type="GO" id="GO:0042256">
    <property type="term" value="P:cytosolic ribosome assembly"/>
    <property type="evidence" value="ECO:0007669"/>
    <property type="project" value="UniProtKB-UniRule"/>
</dbReference>
<dbReference type="PANTHER" id="PTHR21043:SF0">
    <property type="entry name" value="MITOCHONDRIAL ASSEMBLY OF RIBOSOMAL LARGE SUBUNIT PROTEIN 1"/>
    <property type="match status" value="1"/>
</dbReference>
<dbReference type="Gene3D" id="3.30.460.10">
    <property type="entry name" value="Beta Polymerase, domain 2"/>
    <property type="match status" value="1"/>
</dbReference>
<dbReference type="RefSeq" id="WP_158062757.1">
    <property type="nucleotide sequence ID" value="NZ_CP044427.1"/>
</dbReference>
<dbReference type="SUPFAM" id="SSF81301">
    <property type="entry name" value="Nucleotidyltransferase"/>
    <property type="match status" value="1"/>
</dbReference>
<dbReference type="KEGG" id="serw:FY030_09520"/>
<keyword evidence="2" id="KW-0963">Cytoplasm</keyword>
<dbReference type="FunFam" id="3.30.460.10:FF:000008">
    <property type="entry name" value="Ribosomal silencing factor RsfS"/>
    <property type="match status" value="1"/>
</dbReference>
<evidence type="ECO:0000256" key="1">
    <source>
        <dbReference type="ARBA" id="ARBA00010574"/>
    </source>
</evidence>
<dbReference type="GO" id="GO:0005737">
    <property type="term" value="C:cytoplasm"/>
    <property type="evidence" value="ECO:0007669"/>
    <property type="project" value="UniProtKB-SubCell"/>
</dbReference>
<dbReference type="GO" id="GO:0017148">
    <property type="term" value="P:negative regulation of translation"/>
    <property type="evidence" value="ECO:0007669"/>
    <property type="project" value="UniProtKB-UniRule"/>
</dbReference>
<dbReference type="GO" id="GO:0090071">
    <property type="term" value="P:negative regulation of ribosome biogenesis"/>
    <property type="evidence" value="ECO:0007669"/>
    <property type="project" value="UniProtKB-UniRule"/>
</dbReference>
<evidence type="ECO:0000313" key="3">
    <source>
        <dbReference type="EMBL" id="QFG70265.1"/>
    </source>
</evidence>
<protein>
    <recommendedName>
        <fullName evidence="2">Ribosomal silencing factor RsfS</fullName>
    </recommendedName>
</protein>
<comment type="function">
    <text evidence="2">Functions as a ribosomal silencing factor. Interacts with ribosomal protein uL14 (rplN), blocking formation of intersubunit bridge B8. Prevents association of the 30S and 50S ribosomal subunits and the formation of functional ribosomes, thus repressing translation.</text>
</comment>
<dbReference type="PANTHER" id="PTHR21043">
    <property type="entry name" value="IOJAP SUPERFAMILY ORTHOLOG"/>
    <property type="match status" value="1"/>
</dbReference>
<comment type="subunit">
    <text evidence="2">Interacts with ribosomal protein uL14 (rplN).</text>
</comment>
<comment type="similarity">
    <text evidence="1 2">Belongs to the Iojap/RsfS family.</text>
</comment>
<dbReference type="EMBL" id="CP044427">
    <property type="protein sequence ID" value="QFG70265.1"/>
    <property type="molecule type" value="Genomic_DNA"/>
</dbReference>
<comment type="subcellular location">
    <subcellularLocation>
        <location evidence="2">Cytoplasm</location>
    </subcellularLocation>
</comment>
<gene>
    <name evidence="2 3" type="primary">rsfS</name>
    <name evidence="3" type="ORF">FY030_09520</name>
</gene>
<keyword evidence="2" id="KW-0678">Repressor</keyword>
<organism evidence="3 4">
    <name type="scientific">Ornithinimicrobium pratense</name>
    <dbReference type="NCBI Taxonomy" id="2593973"/>
    <lineage>
        <taxon>Bacteria</taxon>
        <taxon>Bacillati</taxon>
        <taxon>Actinomycetota</taxon>
        <taxon>Actinomycetes</taxon>
        <taxon>Micrococcales</taxon>
        <taxon>Ornithinimicrobiaceae</taxon>
        <taxon>Ornithinimicrobium</taxon>
    </lineage>
</organism>
<evidence type="ECO:0000313" key="4">
    <source>
        <dbReference type="Proteomes" id="UP000326546"/>
    </source>
</evidence>
<dbReference type="NCBIfam" id="TIGR00090">
    <property type="entry name" value="rsfS_iojap_ybeB"/>
    <property type="match status" value="1"/>
</dbReference>
<keyword evidence="4" id="KW-1185">Reference proteome</keyword>
<keyword evidence="2" id="KW-0810">Translation regulation</keyword>
<name>A0A5J6V8V6_9MICO</name>
<dbReference type="Proteomes" id="UP000326546">
    <property type="component" value="Chromosome"/>
</dbReference>
<dbReference type="AlphaFoldDB" id="A0A5J6V8V6"/>
<reference evidence="3 4" key="1">
    <citation type="submission" date="2019-09" db="EMBL/GenBank/DDBJ databases">
        <title>Serinicoccus pratensis sp. nov., isolated from meadow soil.</title>
        <authorList>
            <person name="Zhang W."/>
        </authorList>
    </citation>
    <scope>NUCLEOTIDE SEQUENCE [LARGE SCALE GENOMIC DNA]</scope>
    <source>
        <strain evidence="3 4">W204</strain>
    </source>
</reference>
<dbReference type="Pfam" id="PF02410">
    <property type="entry name" value="RsfS"/>
    <property type="match status" value="1"/>
</dbReference>